<dbReference type="Proteomes" id="UP001232245">
    <property type="component" value="Unassembled WGS sequence"/>
</dbReference>
<keyword evidence="2" id="KW-0489">Methyltransferase</keyword>
<dbReference type="SUPFAM" id="SSF53335">
    <property type="entry name" value="S-adenosyl-L-methionine-dependent methyltransferases"/>
    <property type="match status" value="1"/>
</dbReference>
<evidence type="ECO:0000256" key="4">
    <source>
        <dbReference type="ARBA" id="ARBA00022691"/>
    </source>
</evidence>
<keyword evidence="14" id="KW-1185">Reference proteome</keyword>
<feature type="domain" description="Type II methyltransferase M.TaqI-like" evidence="9">
    <location>
        <begin position="620"/>
        <end position="895"/>
    </location>
</feature>
<dbReference type="InterPro" id="IPR011639">
    <property type="entry name" value="MethylTrfase_TaqI-like_dom"/>
</dbReference>
<evidence type="ECO:0000256" key="6">
    <source>
        <dbReference type="ARBA" id="ARBA00023125"/>
    </source>
</evidence>
<organism evidence="13 14">
    <name type="scientific">Metabacillus niabensis</name>
    <dbReference type="NCBI Taxonomy" id="324854"/>
    <lineage>
        <taxon>Bacteria</taxon>
        <taxon>Bacillati</taxon>
        <taxon>Bacillota</taxon>
        <taxon>Bacilli</taxon>
        <taxon>Bacillales</taxon>
        <taxon>Bacillaceae</taxon>
        <taxon>Metabacillus</taxon>
    </lineage>
</organism>
<proteinExistence type="predicted"/>
<accession>A0ABT9YWP3</accession>
<dbReference type="RefSeq" id="WP_307190556.1">
    <property type="nucleotide sequence ID" value="NZ_JAUSTZ010000001.1"/>
</dbReference>
<keyword evidence="4" id="KW-0949">S-adenosyl-L-methionine</keyword>
<evidence type="ECO:0000256" key="2">
    <source>
        <dbReference type="ARBA" id="ARBA00022603"/>
    </source>
</evidence>
<sequence>MSVQGLTLKQSMSKYIQAIMPQEEDKLIFENSLIEFLENLHAKPNESEEFQKNLLKDFLQSCLPKNFINTNGRTDLAIYNGPSPKSTVGILIESKSLSNKGEMISKANYNTKAFQEIIHYYLNERLVNKNIEIKKCIITNGLEWFIIEAKEIEKHFVKNKQFIDLYDKWRLAQLASTNTDFLYKEVIAPAIDKAIENGIKLARFDLRDAIKQNKKFEIKKNNLTQLYRFFTPENLLNKEIFTDSNKLNKGFYDELLYLMGLEEVKVENKRIIQRLPENKRQIGSFIENIIDRLQMNDIPKEQHYEIAIQLTVVWINRILFLKLLESQLVAFNGEEKYKFLTKELLPTFDDIYYLFFGVLAKKINQRSNEMKEKFPQVPYLNSSLFEESELELSRIGISIDRLREQQIDYYSKTILKDNNGKQKTGKVEFLTYLFNFLDTYDFSTSVRHNKKDKNNLINAAVLGLIFEKINGYNEGSFYTPGRITMYMSKRAIRKAVVEKINEVKGWNCNNIYDVQFNIKSLNDAKEINNIIDTLKICDPAVGSGHFLVSVLNELIAVKSELKVLIDTEGRSMNDVRCTVVNDELIIQDFNGDNFIYRRGNKDSERIQKAIFHEKRKLIENCLFGVDINPNSANICRLRLWIELLKNSYYFFEKESKTQQLITLPNIDINIKVGNSLLHKFGIHDSLDQRFSEFKKYTQLVSEYKGTNNKQKKQKLIDQIEEIKQKFLLSIETPESERVRRLRSSLAKVGQADFFASKEEIKKQKKEFDKIEKKLKEAIKEMDYSRQNPLFRKGLEWRMEFPEVLDDKGNFIGFDVVIANPPYIYSSDGVFSESEKRYFEKEYPLCSYQANTFALFLELSLKILRKNGLSSMIIPNTFLTNSQYHKLRNYLLENTGDLFILNSQDTIFEDASVDNCIITTKISLPTTVQLAELKSGEISLINKVTPDKLLGYNVINISAFKSGGNTKNVSAGSIIKKIEENSKVLEPNYAIVRDGLKVYQKGKGEPKQTRDDEEFKKLKAKKEWFLDYKKDESYWEIIKGEHIDRYKISRGSHYIRYGRHLAEPRTPEMFTGERLLIRQIPRKTAYSLTLMYTDKPIMHERSLIAIRNLKIDPYFALGVLNSKVESYYAIHKYDFLQRKTFPQLRLYQIKDLPIPIASEKERSTLSSLVEKMLELSAKSDPKKEDIEEMEILNIQIDEFVMNLFRLSEEEKKIIQDFTVE</sequence>
<evidence type="ECO:0000259" key="12">
    <source>
        <dbReference type="Pfam" id="PF25120"/>
    </source>
</evidence>
<evidence type="ECO:0000313" key="13">
    <source>
        <dbReference type="EMBL" id="MDQ0224413.1"/>
    </source>
</evidence>
<protein>
    <recommendedName>
        <fullName evidence="1">site-specific DNA-methyltransferase (adenine-specific)</fullName>
        <ecNumber evidence="1">2.1.1.72</ecNumber>
    </recommendedName>
</protein>
<dbReference type="PANTHER" id="PTHR33841">
    <property type="entry name" value="DNA METHYLTRANSFERASE YEEA-RELATED"/>
    <property type="match status" value="1"/>
</dbReference>
<dbReference type="InterPro" id="IPR025931">
    <property type="entry name" value="TaqI_C"/>
</dbReference>
<keyword evidence="8" id="KW-0175">Coiled coil</keyword>
<dbReference type="Pfam" id="PF25120">
    <property type="entry name" value="DUF7814"/>
    <property type="match status" value="1"/>
</dbReference>
<dbReference type="InterPro" id="IPR055573">
    <property type="entry name" value="DUF7149"/>
</dbReference>
<gene>
    <name evidence="13" type="ORF">J2S02_000735</name>
</gene>
<dbReference type="EC" id="2.1.1.72" evidence="1"/>
<dbReference type="InterPro" id="IPR002052">
    <property type="entry name" value="DNA_methylase_N6_adenine_CS"/>
</dbReference>
<reference evidence="13 14" key="1">
    <citation type="submission" date="2023-07" db="EMBL/GenBank/DDBJ databases">
        <title>Genomic Encyclopedia of Type Strains, Phase IV (KMG-IV): sequencing the most valuable type-strain genomes for metagenomic binning, comparative biology and taxonomic classification.</title>
        <authorList>
            <person name="Goeker M."/>
        </authorList>
    </citation>
    <scope>NUCLEOTIDE SEQUENCE [LARGE SCALE GENOMIC DNA]</scope>
    <source>
        <strain evidence="13 14">DSM 17723</strain>
    </source>
</reference>
<evidence type="ECO:0000256" key="7">
    <source>
        <dbReference type="ARBA" id="ARBA00047942"/>
    </source>
</evidence>
<evidence type="ECO:0000259" key="11">
    <source>
        <dbReference type="Pfam" id="PF23653"/>
    </source>
</evidence>
<keyword evidence="5" id="KW-0680">Restriction system</keyword>
<comment type="catalytic activity">
    <reaction evidence="7">
        <text>a 2'-deoxyadenosine in DNA + S-adenosyl-L-methionine = an N(6)-methyl-2'-deoxyadenosine in DNA + S-adenosyl-L-homocysteine + H(+)</text>
        <dbReference type="Rhea" id="RHEA:15197"/>
        <dbReference type="Rhea" id="RHEA-COMP:12418"/>
        <dbReference type="Rhea" id="RHEA-COMP:12419"/>
        <dbReference type="ChEBI" id="CHEBI:15378"/>
        <dbReference type="ChEBI" id="CHEBI:57856"/>
        <dbReference type="ChEBI" id="CHEBI:59789"/>
        <dbReference type="ChEBI" id="CHEBI:90615"/>
        <dbReference type="ChEBI" id="CHEBI:90616"/>
        <dbReference type="EC" id="2.1.1.72"/>
    </reaction>
</comment>
<evidence type="ECO:0000259" key="10">
    <source>
        <dbReference type="Pfam" id="PF12950"/>
    </source>
</evidence>
<feature type="domain" description="TaqI-like C-terminal specificity" evidence="10">
    <location>
        <begin position="1035"/>
        <end position="1153"/>
    </location>
</feature>
<dbReference type="Gene3D" id="3.40.50.150">
    <property type="entry name" value="Vaccinia Virus protein VP39"/>
    <property type="match status" value="1"/>
</dbReference>
<name>A0ABT9YWP3_9BACI</name>
<dbReference type="EMBL" id="JAUSTZ010000001">
    <property type="protein sequence ID" value="MDQ0224413.1"/>
    <property type="molecule type" value="Genomic_DNA"/>
</dbReference>
<feature type="domain" description="DUF7814" evidence="12">
    <location>
        <begin position="244"/>
        <end position="457"/>
    </location>
</feature>
<evidence type="ECO:0000256" key="3">
    <source>
        <dbReference type="ARBA" id="ARBA00022679"/>
    </source>
</evidence>
<dbReference type="Pfam" id="PF07669">
    <property type="entry name" value="Eco57I"/>
    <property type="match status" value="1"/>
</dbReference>
<keyword evidence="3" id="KW-0808">Transferase</keyword>
<feature type="domain" description="DUF7149" evidence="11">
    <location>
        <begin position="7"/>
        <end position="243"/>
    </location>
</feature>
<dbReference type="InterPro" id="IPR050953">
    <property type="entry name" value="N4_N6_ade-DNA_methylase"/>
</dbReference>
<dbReference type="PRINTS" id="PR00507">
    <property type="entry name" value="N12N6MTFRASE"/>
</dbReference>
<evidence type="ECO:0000259" key="9">
    <source>
        <dbReference type="Pfam" id="PF07669"/>
    </source>
</evidence>
<dbReference type="PROSITE" id="PS00092">
    <property type="entry name" value="N6_MTASE"/>
    <property type="match status" value="1"/>
</dbReference>
<keyword evidence="6" id="KW-0238">DNA-binding</keyword>
<evidence type="ECO:0000256" key="5">
    <source>
        <dbReference type="ARBA" id="ARBA00022747"/>
    </source>
</evidence>
<dbReference type="Pfam" id="PF23653">
    <property type="entry name" value="DUF7149"/>
    <property type="match status" value="1"/>
</dbReference>
<dbReference type="PANTHER" id="PTHR33841:SF1">
    <property type="entry name" value="DNA METHYLTRANSFERASE A"/>
    <property type="match status" value="1"/>
</dbReference>
<evidence type="ECO:0000256" key="8">
    <source>
        <dbReference type="SAM" id="Coils"/>
    </source>
</evidence>
<evidence type="ECO:0000256" key="1">
    <source>
        <dbReference type="ARBA" id="ARBA00011900"/>
    </source>
</evidence>
<dbReference type="Pfam" id="PF12950">
    <property type="entry name" value="TaqI_C"/>
    <property type="match status" value="1"/>
</dbReference>
<dbReference type="InterPro" id="IPR029063">
    <property type="entry name" value="SAM-dependent_MTases_sf"/>
</dbReference>
<evidence type="ECO:0000313" key="14">
    <source>
        <dbReference type="Proteomes" id="UP001232245"/>
    </source>
</evidence>
<comment type="caution">
    <text evidence="13">The sequence shown here is derived from an EMBL/GenBank/DDBJ whole genome shotgun (WGS) entry which is preliminary data.</text>
</comment>
<feature type="coiled-coil region" evidence="8">
    <location>
        <begin position="757"/>
        <end position="787"/>
    </location>
</feature>
<dbReference type="InterPro" id="IPR056716">
    <property type="entry name" value="DUF7814"/>
</dbReference>